<evidence type="ECO:0000256" key="6">
    <source>
        <dbReference type="ARBA" id="ARBA00022884"/>
    </source>
</evidence>
<keyword evidence="6 9" id="KW-0694">RNA-binding</keyword>
<dbReference type="Gene3D" id="2.40.30.130">
    <property type="match status" value="1"/>
</dbReference>
<dbReference type="PANTHER" id="PTHR11777:SF9">
    <property type="entry name" value="ALANINE--TRNA LIGASE, CYTOPLASMIC"/>
    <property type="match status" value="1"/>
</dbReference>
<dbReference type="Gene3D" id="3.30.930.10">
    <property type="entry name" value="Bira Bifunctional Protein, Domain 2"/>
    <property type="match status" value="1"/>
</dbReference>
<protein>
    <recommendedName>
        <fullName evidence="9">Alanine--tRNA ligase</fullName>
        <ecNumber evidence="9">6.1.1.7</ecNumber>
    </recommendedName>
    <alternativeName>
        <fullName evidence="9">Alanyl-tRNA synthetase</fullName>
        <shortName evidence="9">AlaRS</shortName>
    </alternativeName>
</protein>
<keyword evidence="7 9" id="KW-0648">Protein biosynthesis</keyword>
<comment type="subcellular location">
    <subcellularLocation>
        <location evidence="9">Cytoplasm</location>
    </subcellularLocation>
</comment>
<dbReference type="InterPro" id="IPR018165">
    <property type="entry name" value="Ala-tRNA-synth_IIc_core"/>
</dbReference>
<dbReference type="InterPro" id="IPR018162">
    <property type="entry name" value="Ala-tRNA-ligase_IIc_anticod-bd"/>
</dbReference>
<keyword evidence="9" id="KW-0963">Cytoplasm</keyword>
<evidence type="ECO:0000256" key="1">
    <source>
        <dbReference type="ARBA" id="ARBA00008226"/>
    </source>
</evidence>
<evidence type="ECO:0000256" key="2">
    <source>
        <dbReference type="ARBA" id="ARBA00022555"/>
    </source>
</evidence>
<feature type="region of interest" description="Disordered" evidence="10">
    <location>
        <begin position="492"/>
        <end position="544"/>
    </location>
</feature>
<dbReference type="PRINTS" id="PR00980">
    <property type="entry name" value="TRNASYNTHALA"/>
</dbReference>
<comment type="domain">
    <text evidence="9">Consists of three domains; the N-terminal catalytic domain, the editing domain and the C-terminal C-Ala domain. The editing domain removes incorrectly charged amino acids, while the C-Ala domain, along with tRNA(Ala), serves as a bridge to cooperatively bring together the editing and aminoacylation centers thus stimulating deacylation of misacylated tRNAs.</text>
</comment>
<comment type="caution">
    <text evidence="9">Lacks conserved residue(s) required for the propagation of feature annotation.</text>
</comment>
<dbReference type="NCBIfam" id="TIGR00344">
    <property type="entry name" value="alaS"/>
    <property type="match status" value="1"/>
</dbReference>
<dbReference type="InterPro" id="IPR050058">
    <property type="entry name" value="Ala-tRNA_ligase"/>
</dbReference>
<keyword evidence="3 9" id="KW-0436">Ligase</keyword>
<dbReference type="SUPFAM" id="SSF55681">
    <property type="entry name" value="Class II aaRS and biotin synthetases"/>
    <property type="match status" value="1"/>
</dbReference>
<dbReference type="InterPro" id="IPR045864">
    <property type="entry name" value="aa-tRNA-synth_II/BPL/LPL"/>
</dbReference>
<dbReference type="PROSITE" id="PS50860">
    <property type="entry name" value="AA_TRNA_LIGASE_II_ALA"/>
    <property type="match status" value="1"/>
</dbReference>
<dbReference type="Pfam" id="PF01411">
    <property type="entry name" value="tRNA-synt_2c"/>
    <property type="match status" value="1"/>
</dbReference>
<evidence type="ECO:0000256" key="3">
    <source>
        <dbReference type="ARBA" id="ARBA00022598"/>
    </source>
</evidence>
<evidence type="ECO:0000313" key="12">
    <source>
        <dbReference type="EMBL" id="GIQ64052.1"/>
    </source>
</evidence>
<evidence type="ECO:0000256" key="5">
    <source>
        <dbReference type="ARBA" id="ARBA00022840"/>
    </source>
</evidence>
<comment type="caution">
    <text evidence="12">The sequence shown here is derived from an EMBL/GenBank/DDBJ whole genome shotgun (WGS) entry which is preliminary data.</text>
</comment>
<proteinExistence type="inferred from homology"/>
<keyword evidence="13" id="KW-1185">Reference proteome</keyword>
<reference evidence="12 13" key="1">
    <citation type="submission" date="2021-04" db="EMBL/GenBank/DDBJ databases">
        <title>Draft genome sequence of Paenibacillus cisolokensis, LC2-13A.</title>
        <authorList>
            <person name="Uke A."/>
            <person name="Chhe C."/>
            <person name="Baramee S."/>
            <person name="Kosugi A."/>
        </authorList>
    </citation>
    <scope>NUCLEOTIDE SEQUENCE [LARGE SCALE GENOMIC DNA]</scope>
    <source>
        <strain evidence="12 13">LC2-13A</strain>
    </source>
</reference>
<keyword evidence="2 9" id="KW-0820">tRNA-binding</keyword>
<evidence type="ECO:0000256" key="4">
    <source>
        <dbReference type="ARBA" id="ARBA00022741"/>
    </source>
</evidence>
<dbReference type="InterPro" id="IPR009000">
    <property type="entry name" value="Transl_B-barrel_sf"/>
</dbReference>
<evidence type="ECO:0000313" key="13">
    <source>
        <dbReference type="Proteomes" id="UP000680304"/>
    </source>
</evidence>
<dbReference type="EMBL" id="BOVJ01000079">
    <property type="protein sequence ID" value="GIQ64052.1"/>
    <property type="molecule type" value="Genomic_DNA"/>
</dbReference>
<accession>A0ABQ4N766</accession>
<dbReference type="InterPro" id="IPR018164">
    <property type="entry name" value="Ala-tRNA-synth_IIc_N"/>
</dbReference>
<evidence type="ECO:0000256" key="9">
    <source>
        <dbReference type="HAMAP-Rule" id="MF_00036"/>
    </source>
</evidence>
<evidence type="ECO:0000259" key="11">
    <source>
        <dbReference type="PROSITE" id="PS50860"/>
    </source>
</evidence>
<evidence type="ECO:0000256" key="7">
    <source>
        <dbReference type="ARBA" id="ARBA00022917"/>
    </source>
</evidence>
<keyword evidence="5 9" id="KW-0067">ATP-binding</keyword>
<dbReference type="Proteomes" id="UP000680304">
    <property type="component" value="Unassembled WGS sequence"/>
</dbReference>
<keyword evidence="8 9" id="KW-0030">Aminoacyl-tRNA synthetase</keyword>
<sequence>MLGNFSIGDYFKKEAIEWAWEFLTSPRWIGFDPERLSVTVYPEDEEAYDYWRNMIGLPDERIIKLEDNFWDIGEGPCGPCTEIFYDRGDQYGDLSDPECYPGGENERFLEVWNLVFSQFNHNKDGSYTPLPNKNIDTGAGLERFASILQGVDSNFDTDLFLPIIERTCKIAGVTYKEDADADVALKVIADHIRTVTFAVGDGVLPSNEGRGYVIRRLLRRAVRYGKKLGIDRPFLYELVETVGGIMGVYYPEVVEKRAFIERVIRMEEEQFHRTLSDGLGLLAGLVADAKAEGRKVIGGEDAFRLYDTYGFPLDLTEDYAGEHGLTVDREGFEAAMEEQRKRARDARTETGGMNTQGGPLADFTVKSEFVGYNELVTEARVTAIVKDDSMVDIAGPGSRVLVLLDRTPFYAESGGQVGDKGTIAGEGFELNVEDVTKAPHGQPVHRAVVVSGTIRKGDVVRAAVAEELRADIVKIIRRPICCTRRSKKCSESTSTRRVRSSSRNVCGLTSPTSARSPRKKWRRSSAASTARSGSEPKWRFRANRSRKRRRWARWRCSAKNTAISSASSGSAITVWSCAAAAT</sequence>
<dbReference type="PANTHER" id="PTHR11777">
    <property type="entry name" value="ALANYL-TRNA SYNTHETASE"/>
    <property type="match status" value="1"/>
</dbReference>
<dbReference type="CDD" id="cd00673">
    <property type="entry name" value="AlaRS_core"/>
    <property type="match status" value="1"/>
</dbReference>
<evidence type="ECO:0000256" key="8">
    <source>
        <dbReference type="ARBA" id="ARBA00023146"/>
    </source>
</evidence>
<comment type="catalytic activity">
    <reaction evidence="9">
        <text>tRNA(Ala) + L-alanine + ATP = L-alanyl-tRNA(Ala) + AMP + diphosphate</text>
        <dbReference type="Rhea" id="RHEA:12540"/>
        <dbReference type="Rhea" id="RHEA-COMP:9657"/>
        <dbReference type="Rhea" id="RHEA-COMP:9923"/>
        <dbReference type="ChEBI" id="CHEBI:30616"/>
        <dbReference type="ChEBI" id="CHEBI:33019"/>
        <dbReference type="ChEBI" id="CHEBI:57972"/>
        <dbReference type="ChEBI" id="CHEBI:78442"/>
        <dbReference type="ChEBI" id="CHEBI:78497"/>
        <dbReference type="ChEBI" id="CHEBI:456215"/>
        <dbReference type="EC" id="6.1.1.7"/>
    </reaction>
</comment>
<dbReference type="SUPFAM" id="SSF101353">
    <property type="entry name" value="Putative anticodon-binding domain of alanyl-tRNA synthetase (AlaRS)"/>
    <property type="match status" value="1"/>
</dbReference>
<dbReference type="HAMAP" id="MF_00036_B">
    <property type="entry name" value="Ala_tRNA_synth_B"/>
    <property type="match status" value="1"/>
</dbReference>
<keyword evidence="4 9" id="KW-0547">Nucleotide-binding</keyword>
<feature type="domain" description="Alanyl-transfer RNA synthetases family profile" evidence="11">
    <location>
        <begin position="1"/>
        <end position="474"/>
    </location>
</feature>
<gene>
    <name evidence="9" type="primary">alaS</name>
    <name evidence="12" type="ORF">PACILC2_26200</name>
</gene>
<feature type="compositionally biased region" description="Low complexity" evidence="10">
    <location>
        <begin position="524"/>
        <end position="533"/>
    </location>
</feature>
<comment type="similarity">
    <text evidence="1 9">Belongs to the class-II aminoacyl-tRNA synthetase family.</text>
</comment>
<name>A0ABQ4N766_9BACL</name>
<evidence type="ECO:0000256" key="10">
    <source>
        <dbReference type="SAM" id="MobiDB-lite"/>
    </source>
</evidence>
<dbReference type="SUPFAM" id="SSF50447">
    <property type="entry name" value="Translation proteins"/>
    <property type="match status" value="1"/>
</dbReference>
<comment type="function">
    <text evidence="9">Catalyzes the attachment of alanine to tRNA(Ala) in a two-step reaction: alanine is first activated by ATP to form Ala-AMP and then transferred to the acceptor end of tRNA(Ala). Also edits incorrectly charged Ser-tRNA(Ala) and Gly-tRNA(Ala) via its editing domain.</text>
</comment>
<organism evidence="12 13">
    <name type="scientific">Paenibacillus cisolokensis</name>
    <dbReference type="NCBI Taxonomy" id="1658519"/>
    <lineage>
        <taxon>Bacteria</taxon>
        <taxon>Bacillati</taxon>
        <taxon>Bacillota</taxon>
        <taxon>Bacilli</taxon>
        <taxon>Bacillales</taxon>
        <taxon>Paenibacillaceae</taxon>
        <taxon>Paenibacillus</taxon>
    </lineage>
</organism>
<dbReference type="InterPro" id="IPR002318">
    <property type="entry name" value="Ala-tRNA-lgiase_IIc"/>
</dbReference>
<dbReference type="EC" id="6.1.1.7" evidence="9"/>
<dbReference type="InterPro" id="IPR023033">
    <property type="entry name" value="Ala_tRNA_ligase_euk/bac"/>
</dbReference>